<keyword evidence="1 3" id="KW-0547">Nucleotide-binding</keyword>
<dbReference type="GO" id="GO:0051649">
    <property type="term" value="P:establishment of localization in cell"/>
    <property type="evidence" value="ECO:0007669"/>
    <property type="project" value="UniProtKB-ARBA"/>
</dbReference>
<reference evidence="5 6" key="1">
    <citation type="journal article" date="2018" name="Gigascience">
        <title>Genomes of trombidid mites reveal novel predicted allergens and laterally-transferred genes associated with secondary metabolism.</title>
        <authorList>
            <person name="Dong X."/>
            <person name="Chaisiri K."/>
            <person name="Xia D."/>
            <person name="Armstrong S.D."/>
            <person name="Fang Y."/>
            <person name="Donnelly M.J."/>
            <person name="Kadowaki T."/>
            <person name="McGarry J.W."/>
            <person name="Darby A.C."/>
            <person name="Makepeace B.L."/>
        </authorList>
    </citation>
    <scope>NUCLEOTIDE SEQUENCE [LARGE SCALE GENOMIC DNA]</scope>
    <source>
        <strain evidence="5">UoL-UT</strain>
    </source>
</reference>
<feature type="binding site" evidence="4">
    <location>
        <position position="42"/>
    </location>
    <ligand>
        <name>Mg(2+)</name>
        <dbReference type="ChEBI" id="CHEBI:18420"/>
    </ligand>
</feature>
<evidence type="ECO:0000256" key="1">
    <source>
        <dbReference type="ARBA" id="ARBA00022741"/>
    </source>
</evidence>
<accession>A0A443SFL5</accession>
<dbReference type="GO" id="GO:0016192">
    <property type="term" value="P:vesicle-mediated transport"/>
    <property type="evidence" value="ECO:0007669"/>
    <property type="project" value="UniProtKB-ARBA"/>
</dbReference>
<dbReference type="NCBIfam" id="TIGR00231">
    <property type="entry name" value="small_GTP"/>
    <property type="match status" value="1"/>
</dbReference>
<dbReference type="VEuPathDB" id="VectorBase:LDEU005723"/>
<dbReference type="GO" id="GO:0097730">
    <property type="term" value="C:non-motile cilium"/>
    <property type="evidence" value="ECO:0007669"/>
    <property type="project" value="TreeGrafter"/>
</dbReference>
<dbReference type="GO" id="GO:0003924">
    <property type="term" value="F:GTPase activity"/>
    <property type="evidence" value="ECO:0007669"/>
    <property type="project" value="InterPro"/>
</dbReference>
<feature type="binding site" evidence="3">
    <location>
        <position position="82"/>
    </location>
    <ligand>
        <name>GTP</name>
        <dbReference type="ChEBI" id="CHEBI:37565"/>
    </ligand>
</feature>
<proteinExistence type="predicted"/>
<dbReference type="PROSITE" id="PS51417">
    <property type="entry name" value="ARF"/>
    <property type="match status" value="1"/>
</dbReference>
<gene>
    <name evidence="5" type="ORF">B4U80_03714</name>
</gene>
<feature type="binding site" evidence="3">
    <location>
        <begin position="35"/>
        <end position="42"/>
    </location>
    <ligand>
        <name>GTP</name>
        <dbReference type="ChEBI" id="CHEBI:37565"/>
    </ligand>
</feature>
<organism evidence="5 6">
    <name type="scientific">Leptotrombidium deliense</name>
    <dbReference type="NCBI Taxonomy" id="299467"/>
    <lineage>
        <taxon>Eukaryota</taxon>
        <taxon>Metazoa</taxon>
        <taxon>Ecdysozoa</taxon>
        <taxon>Arthropoda</taxon>
        <taxon>Chelicerata</taxon>
        <taxon>Arachnida</taxon>
        <taxon>Acari</taxon>
        <taxon>Acariformes</taxon>
        <taxon>Trombidiformes</taxon>
        <taxon>Prostigmata</taxon>
        <taxon>Anystina</taxon>
        <taxon>Parasitengona</taxon>
        <taxon>Trombiculoidea</taxon>
        <taxon>Trombiculidae</taxon>
        <taxon>Leptotrombidium</taxon>
    </lineage>
</organism>
<dbReference type="PRINTS" id="PR00328">
    <property type="entry name" value="SAR1GTPBP"/>
</dbReference>
<evidence type="ECO:0000256" key="3">
    <source>
        <dbReference type="PIRSR" id="PIRSR606689-1"/>
    </source>
</evidence>
<feature type="binding site" evidence="4">
    <location>
        <position position="59"/>
    </location>
    <ligand>
        <name>Mg(2+)</name>
        <dbReference type="ChEBI" id="CHEBI:18420"/>
    </ligand>
</feature>
<name>A0A443SFL5_9ACAR</name>
<dbReference type="SMART" id="SM00178">
    <property type="entry name" value="SAR"/>
    <property type="match status" value="1"/>
</dbReference>
<dbReference type="AlphaFoldDB" id="A0A443SFL5"/>
<keyword evidence="6" id="KW-1185">Reference proteome</keyword>
<comment type="caution">
    <text evidence="5">The sequence shown here is derived from an EMBL/GenBank/DDBJ whole genome shotgun (WGS) entry which is preliminary data.</text>
</comment>
<keyword evidence="2 3" id="KW-0342">GTP-binding</keyword>
<dbReference type="PANTHER" id="PTHR46090:SF2">
    <property type="entry name" value="ADP-RIBOSYLATION FACTOR-LIKE PROTEIN 13B"/>
    <property type="match status" value="1"/>
</dbReference>
<evidence type="ECO:0000313" key="6">
    <source>
        <dbReference type="Proteomes" id="UP000288716"/>
    </source>
</evidence>
<dbReference type="OrthoDB" id="14717at2759"/>
<evidence type="ECO:0000256" key="2">
    <source>
        <dbReference type="ARBA" id="ARBA00023134"/>
    </source>
</evidence>
<dbReference type="SUPFAM" id="SSF52540">
    <property type="entry name" value="P-loop containing nucleoside triphosphate hydrolases"/>
    <property type="match status" value="1"/>
</dbReference>
<sequence>MGASISTCDTIKSVNVIPSICARRETSTINLLIIGLDNAGKTTTVKNLLGESLNDVVPTIGFSTVNMKKYKSFRVELYDLGGSRSIREIWRNYYALVHGFIYVIDSTDVSRIDEIKQNFAKVLSNEKVSGKPILVLINKQDVIDSIDEVELCSQLDLESVVNEYKCPTKIESCSAVYAGFKLKKDENISKAYKWLLEYIESNWVQLGERVRKETETQLKLEKLRIELRAKKFRRKSEEIETISETSVPYRNGNPFKPINKIVPLIRNEIFDENNYTTHQSNGLHAMNGFIKPHEINDIINNVTVVEVHASSARSNSSDCLINEEEKSNLPHSNGFLHPTRKTQFTSTNKRSNTAFKNKITPSIDLSILRRLSH</sequence>
<dbReference type="Proteomes" id="UP000288716">
    <property type="component" value="Unassembled WGS sequence"/>
</dbReference>
<dbReference type="InterPro" id="IPR051995">
    <property type="entry name" value="Ciliary_GTPase"/>
</dbReference>
<keyword evidence="4" id="KW-0460">Magnesium</keyword>
<keyword evidence="4" id="KW-0479">Metal-binding</keyword>
<evidence type="ECO:0000256" key="4">
    <source>
        <dbReference type="PIRSR" id="PIRSR606689-2"/>
    </source>
</evidence>
<dbReference type="EMBL" id="NCKV01002868">
    <property type="protein sequence ID" value="RWS26318.1"/>
    <property type="molecule type" value="Genomic_DNA"/>
</dbReference>
<protein>
    <submittedName>
        <fullName evidence="5">ADP-ribosylation factor-like protein 13B</fullName>
    </submittedName>
</protein>
<dbReference type="GO" id="GO:0046872">
    <property type="term" value="F:metal ion binding"/>
    <property type="evidence" value="ECO:0007669"/>
    <property type="project" value="UniProtKB-KW"/>
</dbReference>
<dbReference type="SMART" id="SM00177">
    <property type="entry name" value="ARF"/>
    <property type="match status" value="1"/>
</dbReference>
<dbReference type="GO" id="GO:0060170">
    <property type="term" value="C:ciliary membrane"/>
    <property type="evidence" value="ECO:0007669"/>
    <property type="project" value="TreeGrafter"/>
</dbReference>
<dbReference type="GO" id="GO:0005525">
    <property type="term" value="F:GTP binding"/>
    <property type="evidence" value="ECO:0007669"/>
    <property type="project" value="UniProtKB-KW"/>
</dbReference>
<feature type="binding site" evidence="3">
    <location>
        <begin position="138"/>
        <end position="141"/>
    </location>
    <ligand>
        <name>GTP</name>
        <dbReference type="ChEBI" id="CHEBI:37565"/>
    </ligand>
</feature>
<dbReference type="Gene3D" id="3.40.50.300">
    <property type="entry name" value="P-loop containing nucleotide triphosphate hydrolases"/>
    <property type="match status" value="1"/>
</dbReference>
<dbReference type="Pfam" id="PF00025">
    <property type="entry name" value="Arf"/>
    <property type="match status" value="1"/>
</dbReference>
<evidence type="ECO:0000313" key="5">
    <source>
        <dbReference type="EMBL" id="RWS26318.1"/>
    </source>
</evidence>
<dbReference type="GO" id="GO:1905515">
    <property type="term" value="P:non-motile cilium assembly"/>
    <property type="evidence" value="ECO:0007669"/>
    <property type="project" value="TreeGrafter"/>
</dbReference>
<dbReference type="InterPro" id="IPR005225">
    <property type="entry name" value="Small_GTP-bd"/>
</dbReference>
<dbReference type="GO" id="GO:0097500">
    <property type="term" value="P:receptor localization to non-motile cilium"/>
    <property type="evidence" value="ECO:0007669"/>
    <property type="project" value="TreeGrafter"/>
</dbReference>
<dbReference type="STRING" id="299467.A0A443SFL5"/>
<dbReference type="InterPro" id="IPR027417">
    <property type="entry name" value="P-loop_NTPase"/>
</dbReference>
<dbReference type="InterPro" id="IPR006689">
    <property type="entry name" value="Small_GTPase_ARF/SAR"/>
</dbReference>
<dbReference type="PANTHER" id="PTHR46090">
    <property type="entry name" value="ADP-RIBOSYLATION FACTOR-LIKE PROTEIN 13B"/>
    <property type="match status" value="1"/>
</dbReference>